<protein>
    <recommendedName>
        <fullName evidence="1">NAD(P)-binding domain-containing protein</fullName>
    </recommendedName>
</protein>
<dbReference type="InterPro" id="IPR036291">
    <property type="entry name" value="NAD(P)-bd_dom_sf"/>
</dbReference>
<feature type="domain" description="NAD(P)-binding" evidence="1">
    <location>
        <begin position="7"/>
        <end position="235"/>
    </location>
</feature>
<name>A0A1Y2B921_9TREE</name>
<accession>A0A1Y2B921</accession>
<dbReference type="Gene3D" id="3.40.50.720">
    <property type="entry name" value="NAD(P)-binding Rossmann-like Domain"/>
    <property type="match status" value="1"/>
</dbReference>
<dbReference type="STRING" id="71784.A0A1Y2B921"/>
<sequence length="249" mass="26543">MQILILGATGRTGHLVLLESLRRGHAVTALVRNPSSLDDLTSTLPLTQKSNLTLVIGSPLDPSDVLNAINTASSSSNNNNSQLVVISTLNSRRTSESPWAQPHPTDSPPRMMADSISNVLSAFSTSKHDGSIKVIHVSAIGVGKSTVNAHWLLRTLIAHSNIKLTYDDHFQVEEELKAAGNGTGNKVKWVIVRPGRLTEGDDGNKAKVWPAEKGMVGMTAKCSRGAVAGFLLDAAEGNEWDGKDPIILS</sequence>
<dbReference type="EMBL" id="MCFC01000015">
    <property type="protein sequence ID" value="ORY31361.1"/>
    <property type="molecule type" value="Genomic_DNA"/>
</dbReference>
<dbReference type="InterPro" id="IPR016040">
    <property type="entry name" value="NAD(P)-bd_dom"/>
</dbReference>
<dbReference type="PANTHER" id="PTHR15020:SF50">
    <property type="entry name" value="UPF0659 PROTEIN YMR090W"/>
    <property type="match status" value="1"/>
</dbReference>
<keyword evidence="3" id="KW-1185">Reference proteome</keyword>
<evidence type="ECO:0000259" key="1">
    <source>
        <dbReference type="Pfam" id="PF13460"/>
    </source>
</evidence>
<dbReference type="SUPFAM" id="SSF51735">
    <property type="entry name" value="NAD(P)-binding Rossmann-fold domains"/>
    <property type="match status" value="1"/>
</dbReference>
<dbReference type="InParanoid" id="A0A1Y2B921"/>
<reference evidence="2 3" key="1">
    <citation type="submission" date="2016-07" db="EMBL/GenBank/DDBJ databases">
        <title>Pervasive Adenine N6-methylation of Active Genes in Fungi.</title>
        <authorList>
            <consortium name="DOE Joint Genome Institute"/>
            <person name="Mondo S.J."/>
            <person name="Dannebaum R.O."/>
            <person name="Kuo R.C."/>
            <person name="Labutti K."/>
            <person name="Haridas S."/>
            <person name="Kuo A."/>
            <person name="Salamov A."/>
            <person name="Ahrendt S.R."/>
            <person name="Lipzen A."/>
            <person name="Sullivan W."/>
            <person name="Andreopoulos W.B."/>
            <person name="Clum A."/>
            <person name="Lindquist E."/>
            <person name="Daum C."/>
            <person name="Ramamoorthy G.K."/>
            <person name="Gryganskyi A."/>
            <person name="Culley D."/>
            <person name="Magnuson J.K."/>
            <person name="James T.Y."/>
            <person name="O'Malley M.A."/>
            <person name="Stajich J.E."/>
            <person name="Spatafora J.W."/>
            <person name="Visel A."/>
            <person name="Grigoriev I.V."/>
        </authorList>
    </citation>
    <scope>NUCLEOTIDE SEQUENCE [LARGE SCALE GENOMIC DNA]</scope>
    <source>
        <strain evidence="2 3">68-887.2</strain>
    </source>
</reference>
<comment type="caution">
    <text evidence="2">The sequence shown here is derived from an EMBL/GenBank/DDBJ whole genome shotgun (WGS) entry which is preliminary data.</text>
</comment>
<dbReference type="Proteomes" id="UP000193986">
    <property type="component" value="Unassembled WGS sequence"/>
</dbReference>
<organism evidence="2 3">
    <name type="scientific">Naematelia encephala</name>
    <dbReference type="NCBI Taxonomy" id="71784"/>
    <lineage>
        <taxon>Eukaryota</taxon>
        <taxon>Fungi</taxon>
        <taxon>Dikarya</taxon>
        <taxon>Basidiomycota</taxon>
        <taxon>Agaricomycotina</taxon>
        <taxon>Tremellomycetes</taxon>
        <taxon>Tremellales</taxon>
        <taxon>Naemateliaceae</taxon>
        <taxon>Naematelia</taxon>
    </lineage>
</organism>
<evidence type="ECO:0000313" key="3">
    <source>
        <dbReference type="Proteomes" id="UP000193986"/>
    </source>
</evidence>
<dbReference type="Pfam" id="PF13460">
    <property type="entry name" value="NAD_binding_10"/>
    <property type="match status" value="1"/>
</dbReference>
<dbReference type="PANTHER" id="PTHR15020">
    <property type="entry name" value="FLAVIN REDUCTASE-RELATED"/>
    <property type="match status" value="1"/>
</dbReference>
<proteinExistence type="predicted"/>
<gene>
    <name evidence="2" type="ORF">BCR39DRAFT_89935</name>
</gene>
<dbReference type="AlphaFoldDB" id="A0A1Y2B921"/>
<dbReference type="OrthoDB" id="10254221at2759"/>
<evidence type="ECO:0000313" key="2">
    <source>
        <dbReference type="EMBL" id="ORY31361.1"/>
    </source>
</evidence>